<dbReference type="GO" id="GO:0005786">
    <property type="term" value="C:signal recognition particle, endoplasmic reticulum targeting"/>
    <property type="evidence" value="ECO:0007669"/>
    <property type="project" value="UniProtKB-KW"/>
</dbReference>
<accession>A0A813E1J9</accession>
<feature type="non-terminal residue" evidence="10">
    <location>
        <position position="1"/>
    </location>
</feature>
<dbReference type="GO" id="GO:0030942">
    <property type="term" value="F:endoplasmic reticulum signal peptide binding"/>
    <property type="evidence" value="ECO:0007669"/>
    <property type="project" value="InterPro"/>
</dbReference>
<dbReference type="Gene3D" id="1.10.3450.40">
    <property type="entry name" value="Signal recognition particle, SRP68 subunit, RNA-binding domain"/>
    <property type="match status" value="1"/>
</dbReference>
<name>A0A813E1J9_POLGL</name>
<comment type="similarity">
    <text evidence="3">Belongs to the SRP68 family.</text>
</comment>
<keyword evidence="4" id="KW-0963">Cytoplasm</keyword>
<keyword evidence="8" id="KW-0687">Ribonucleoprotein</keyword>
<dbReference type="PANTHER" id="PTHR12860">
    <property type="entry name" value="SIGNAL RECOGNITION PARTICLE 68 KDA PROTEIN"/>
    <property type="match status" value="1"/>
</dbReference>
<dbReference type="EMBL" id="CAJNNV010005804">
    <property type="protein sequence ID" value="CAE8592665.1"/>
    <property type="molecule type" value="Genomic_DNA"/>
</dbReference>
<organism evidence="10 11">
    <name type="scientific">Polarella glacialis</name>
    <name type="common">Dinoflagellate</name>
    <dbReference type="NCBI Taxonomy" id="89957"/>
    <lineage>
        <taxon>Eukaryota</taxon>
        <taxon>Sar</taxon>
        <taxon>Alveolata</taxon>
        <taxon>Dinophyceae</taxon>
        <taxon>Suessiales</taxon>
        <taxon>Suessiaceae</taxon>
        <taxon>Polarella</taxon>
    </lineage>
</organism>
<dbReference type="GO" id="GO:0005047">
    <property type="term" value="F:signal recognition particle binding"/>
    <property type="evidence" value="ECO:0007669"/>
    <property type="project" value="InterPro"/>
</dbReference>
<evidence type="ECO:0000256" key="3">
    <source>
        <dbReference type="ARBA" id="ARBA00009352"/>
    </source>
</evidence>
<dbReference type="Proteomes" id="UP000654075">
    <property type="component" value="Unassembled WGS sequence"/>
</dbReference>
<reference evidence="10" key="1">
    <citation type="submission" date="2021-02" db="EMBL/GenBank/DDBJ databases">
        <authorList>
            <person name="Dougan E. K."/>
            <person name="Rhodes N."/>
            <person name="Thang M."/>
            <person name="Chan C."/>
        </authorList>
    </citation>
    <scope>NUCLEOTIDE SEQUENCE</scope>
</reference>
<proteinExistence type="inferred from homology"/>
<evidence type="ECO:0000313" key="11">
    <source>
        <dbReference type="Proteomes" id="UP000654075"/>
    </source>
</evidence>
<sequence length="308" mass="35236">YRQYCTRRLRRLYKTLGLKHGRGRFKQAPFPGNFADARFILVPLVRAERAWSYGVQLKSDNANATAPNPRWRHHAIQRFAKAVTWAKKLEAVCKVHCDPQTQLDAECYCALLEGTWLLEKEMWAEARAKLVRCRKLCEHLGTASDKAHASIYREQIQEIEPMLRECKYNLGDSYEDGEETQASKAEPRAKDAKDSLSGLSYRGHDLVIPSEKIKAKLLKCLEMVSSLKDEPDSMTGSSVIEKYGELSVEFGEVLKDIHADMMSEGADGETVQWRMLEAFAREVSICMNIERNLVLLRNHLSKLDEIEE</sequence>
<evidence type="ECO:0000256" key="8">
    <source>
        <dbReference type="ARBA" id="ARBA00023274"/>
    </source>
</evidence>
<comment type="subcellular location">
    <subcellularLocation>
        <location evidence="1">Cytoplasm</location>
    </subcellularLocation>
    <subcellularLocation>
        <location evidence="2">Nucleus</location>
        <location evidence="2">Nucleolus</location>
    </subcellularLocation>
</comment>
<keyword evidence="5" id="KW-0694">RNA-binding</keyword>
<keyword evidence="11" id="KW-1185">Reference proteome</keyword>
<protein>
    <recommendedName>
        <fullName evidence="9">Signal recognition particle subunit SRP68</fullName>
    </recommendedName>
</protein>
<dbReference type="CDD" id="cd15481">
    <property type="entry name" value="SRP68-RBD"/>
    <property type="match status" value="1"/>
</dbReference>
<dbReference type="OMA" id="HASIYRE"/>
<dbReference type="GO" id="GO:0008312">
    <property type="term" value="F:7S RNA binding"/>
    <property type="evidence" value="ECO:0007669"/>
    <property type="project" value="InterPro"/>
</dbReference>
<dbReference type="PANTHER" id="PTHR12860:SF0">
    <property type="entry name" value="SIGNAL RECOGNITION PARTICLE SUBUNIT SRP68"/>
    <property type="match status" value="1"/>
</dbReference>
<keyword evidence="7" id="KW-0539">Nucleus</keyword>
<dbReference type="InterPro" id="IPR038253">
    <property type="entry name" value="SRP68_N_sf"/>
</dbReference>
<dbReference type="OrthoDB" id="10255118at2759"/>
<evidence type="ECO:0000256" key="2">
    <source>
        <dbReference type="ARBA" id="ARBA00004604"/>
    </source>
</evidence>
<evidence type="ECO:0000256" key="5">
    <source>
        <dbReference type="ARBA" id="ARBA00022884"/>
    </source>
</evidence>
<dbReference type="InterPro" id="IPR026258">
    <property type="entry name" value="SRP68"/>
</dbReference>
<dbReference type="AlphaFoldDB" id="A0A813E1J9"/>
<keyword evidence="6" id="KW-0733">Signal recognition particle</keyword>
<comment type="caution">
    <text evidence="10">The sequence shown here is derived from an EMBL/GenBank/DDBJ whole genome shotgun (WGS) entry which is preliminary data.</text>
</comment>
<dbReference type="GO" id="GO:0005730">
    <property type="term" value="C:nucleolus"/>
    <property type="evidence" value="ECO:0007669"/>
    <property type="project" value="UniProtKB-SubCell"/>
</dbReference>
<evidence type="ECO:0000256" key="1">
    <source>
        <dbReference type="ARBA" id="ARBA00004496"/>
    </source>
</evidence>
<evidence type="ECO:0000256" key="7">
    <source>
        <dbReference type="ARBA" id="ARBA00023242"/>
    </source>
</evidence>
<evidence type="ECO:0000313" key="10">
    <source>
        <dbReference type="EMBL" id="CAE8592665.1"/>
    </source>
</evidence>
<evidence type="ECO:0000256" key="4">
    <source>
        <dbReference type="ARBA" id="ARBA00022490"/>
    </source>
</evidence>
<evidence type="ECO:0000256" key="9">
    <source>
        <dbReference type="ARBA" id="ARBA00029498"/>
    </source>
</evidence>
<feature type="non-terminal residue" evidence="10">
    <location>
        <position position="308"/>
    </location>
</feature>
<dbReference type="Pfam" id="PF16969">
    <property type="entry name" value="SRP68"/>
    <property type="match status" value="1"/>
</dbReference>
<dbReference type="GO" id="GO:0006614">
    <property type="term" value="P:SRP-dependent cotranslational protein targeting to membrane"/>
    <property type="evidence" value="ECO:0007669"/>
    <property type="project" value="InterPro"/>
</dbReference>
<gene>
    <name evidence="10" type="ORF">PGLA1383_LOCUS11303</name>
</gene>
<evidence type="ECO:0000256" key="6">
    <source>
        <dbReference type="ARBA" id="ARBA00023135"/>
    </source>
</evidence>
<dbReference type="InterPro" id="IPR034652">
    <property type="entry name" value="SRP68-RBD"/>
</dbReference>